<evidence type="ECO:0000313" key="4">
    <source>
        <dbReference type="Proteomes" id="UP001172457"/>
    </source>
</evidence>
<dbReference type="GO" id="GO:0003676">
    <property type="term" value="F:nucleic acid binding"/>
    <property type="evidence" value="ECO:0007669"/>
    <property type="project" value="InterPro"/>
</dbReference>
<keyword evidence="4" id="KW-1185">Reference proteome</keyword>
<dbReference type="Gene3D" id="3.30.420.10">
    <property type="entry name" value="Ribonuclease H-like superfamily/Ribonuclease H"/>
    <property type="match status" value="1"/>
</dbReference>
<dbReference type="GO" id="GO:0015074">
    <property type="term" value="P:DNA integration"/>
    <property type="evidence" value="ECO:0007669"/>
    <property type="project" value="InterPro"/>
</dbReference>
<accession>A0AA38U152</accession>
<dbReference type="PANTHER" id="PTHR42648">
    <property type="entry name" value="TRANSPOSASE, PUTATIVE-RELATED"/>
    <property type="match status" value="1"/>
</dbReference>
<proteinExistence type="predicted"/>
<comment type="caution">
    <text evidence="3">The sequence shown here is derived from an EMBL/GenBank/DDBJ whole genome shotgun (WGS) entry which is preliminary data.</text>
</comment>
<dbReference type="AlphaFoldDB" id="A0AA38U152"/>
<dbReference type="PANTHER" id="PTHR42648:SF31">
    <property type="entry name" value="RNA-DIRECTED DNA POLYMERASE"/>
    <property type="match status" value="1"/>
</dbReference>
<dbReference type="InterPro" id="IPR012337">
    <property type="entry name" value="RNaseH-like_sf"/>
</dbReference>
<reference evidence="3" key="1">
    <citation type="submission" date="2023-03" db="EMBL/GenBank/DDBJ databases">
        <title>Chromosome-scale reference genome and RAD-based genetic map of yellow starthistle (Centaurea solstitialis) reveal putative structural variation and QTLs associated with invader traits.</title>
        <authorList>
            <person name="Reatini B."/>
            <person name="Cang F.A."/>
            <person name="Jiang Q."/>
            <person name="Mckibben M.T.W."/>
            <person name="Barker M.S."/>
            <person name="Rieseberg L.H."/>
            <person name="Dlugosch K.M."/>
        </authorList>
    </citation>
    <scope>NUCLEOTIDE SEQUENCE</scope>
    <source>
        <strain evidence="3">CAN-66</strain>
        <tissue evidence="3">Leaf</tissue>
    </source>
</reference>
<evidence type="ECO:0000313" key="3">
    <source>
        <dbReference type="EMBL" id="KAJ9561297.1"/>
    </source>
</evidence>
<dbReference type="InterPro" id="IPR036397">
    <property type="entry name" value="RNaseH_sf"/>
</dbReference>
<dbReference type="EMBL" id="JARYMX010000002">
    <property type="protein sequence ID" value="KAJ9561297.1"/>
    <property type="molecule type" value="Genomic_DNA"/>
</dbReference>
<protein>
    <recommendedName>
        <fullName evidence="2">Integrase catalytic domain-containing protein</fullName>
    </recommendedName>
</protein>
<feature type="compositionally biased region" description="Polar residues" evidence="1">
    <location>
        <begin position="207"/>
        <end position="221"/>
    </location>
</feature>
<feature type="region of interest" description="Disordered" evidence="1">
    <location>
        <begin position="181"/>
        <end position="246"/>
    </location>
</feature>
<name>A0AA38U152_9ASTR</name>
<evidence type="ECO:0000259" key="2">
    <source>
        <dbReference type="PROSITE" id="PS50994"/>
    </source>
</evidence>
<feature type="compositionally biased region" description="Low complexity" evidence="1">
    <location>
        <begin position="181"/>
        <end position="200"/>
    </location>
</feature>
<dbReference type="PROSITE" id="PS50994">
    <property type="entry name" value="INTEGRASE"/>
    <property type="match status" value="1"/>
</dbReference>
<sequence length="310" mass="35093">MIDKIEVFRMFLSFVAMSERQFFQQVKIFQSDNGTVFNSLYNYFMSTGVISQTSCIGTPQQNGRVERKHRYLLNVARASVFQANLPIYLCGKEVFIATHLINRTPPCCLIIKGCMRFCMEERVEVFDLETNEFFFYETSNVLTVFTRYTKATNINPCTIFPYTNDVYDDFTYINKDATISDSTIDPPTKDTTISDSTIDPPTEDPPMNQNHQGFTTSNSKPDLSPPSPTTQLTAVEASMSHDESTSTTLIQSATENNDLGRGLCNKKSSVQLKDYVIKSVIASDNSIVSSLNTPYPLIHYIHCDKFLLSY</sequence>
<evidence type="ECO:0000256" key="1">
    <source>
        <dbReference type="SAM" id="MobiDB-lite"/>
    </source>
</evidence>
<dbReference type="Proteomes" id="UP001172457">
    <property type="component" value="Chromosome 2"/>
</dbReference>
<feature type="domain" description="Integrase catalytic" evidence="2">
    <location>
        <begin position="1"/>
        <end position="130"/>
    </location>
</feature>
<dbReference type="InterPro" id="IPR001584">
    <property type="entry name" value="Integrase_cat-core"/>
</dbReference>
<gene>
    <name evidence="3" type="ORF">OSB04_006457</name>
</gene>
<organism evidence="3 4">
    <name type="scientific">Centaurea solstitialis</name>
    <name type="common">yellow star-thistle</name>
    <dbReference type="NCBI Taxonomy" id="347529"/>
    <lineage>
        <taxon>Eukaryota</taxon>
        <taxon>Viridiplantae</taxon>
        <taxon>Streptophyta</taxon>
        <taxon>Embryophyta</taxon>
        <taxon>Tracheophyta</taxon>
        <taxon>Spermatophyta</taxon>
        <taxon>Magnoliopsida</taxon>
        <taxon>eudicotyledons</taxon>
        <taxon>Gunneridae</taxon>
        <taxon>Pentapetalae</taxon>
        <taxon>asterids</taxon>
        <taxon>campanulids</taxon>
        <taxon>Asterales</taxon>
        <taxon>Asteraceae</taxon>
        <taxon>Carduoideae</taxon>
        <taxon>Cardueae</taxon>
        <taxon>Centaureinae</taxon>
        <taxon>Centaurea</taxon>
    </lineage>
</organism>
<dbReference type="SUPFAM" id="SSF53098">
    <property type="entry name" value="Ribonuclease H-like"/>
    <property type="match status" value="1"/>
</dbReference>
<dbReference type="InterPro" id="IPR039537">
    <property type="entry name" value="Retrotran_Ty1/copia-like"/>
</dbReference>